<evidence type="ECO:0000256" key="1">
    <source>
        <dbReference type="SAM" id="Phobius"/>
    </source>
</evidence>
<keyword evidence="1" id="KW-0812">Transmembrane</keyword>
<evidence type="ECO:0000313" key="3">
    <source>
        <dbReference type="Proteomes" id="UP001626536"/>
    </source>
</evidence>
<gene>
    <name evidence="2" type="ORF">RZS28_14530</name>
</gene>
<accession>A0ABZ0HRN3</accession>
<dbReference type="EMBL" id="CP136862">
    <property type="protein sequence ID" value="WOJ89010.1"/>
    <property type="molecule type" value="Genomic_DNA"/>
</dbReference>
<feature type="transmembrane region" description="Helical" evidence="1">
    <location>
        <begin position="50"/>
        <end position="75"/>
    </location>
</feature>
<proteinExistence type="predicted"/>
<keyword evidence="1" id="KW-1133">Transmembrane helix</keyword>
<evidence type="ECO:0000313" key="2">
    <source>
        <dbReference type="EMBL" id="WOJ89010.1"/>
    </source>
</evidence>
<reference evidence="2 3" key="1">
    <citation type="submission" date="2023-10" db="EMBL/GenBank/DDBJ databases">
        <title>Novel methanotroph of the genus Methylocapsa from a subarctic wetland.</title>
        <authorList>
            <person name="Belova S.E."/>
            <person name="Oshkin I.Y."/>
            <person name="Miroshnikov K."/>
            <person name="Dedysh S.N."/>
        </authorList>
    </citation>
    <scope>NUCLEOTIDE SEQUENCE [LARGE SCALE GENOMIC DNA]</scope>
    <source>
        <strain evidence="2 3">RX1</strain>
    </source>
</reference>
<dbReference type="RefSeq" id="WP_407338450.1">
    <property type="nucleotide sequence ID" value="NZ_CP136862.1"/>
</dbReference>
<keyword evidence="3" id="KW-1185">Reference proteome</keyword>
<keyword evidence="1" id="KW-0472">Membrane</keyword>
<name>A0ABZ0HRN3_9HYPH</name>
<dbReference type="Proteomes" id="UP001626536">
    <property type="component" value="Chromosome"/>
</dbReference>
<organism evidence="2 3">
    <name type="scientific">Methylocapsa polymorpha</name>
    <dbReference type="NCBI Taxonomy" id="3080828"/>
    <lineage>
        <taxon>Bacteria</taxon>
        <taxon>Pseudomonadati</taxon>
        <taxon>Pseudomonadota</taxon>
        <taxon>Alphaproteobacteria</taxon>
        <taxon>Hyphomicrobiales</taxon>
        <taxon>Beijerinckiaceae</taxon>
        <taxon>Methylocapsa</taxon>
    </lineage>
</organism>
<protein>
    <submittedName>
        <fullName evidence="2">Uncharacterized protein</fullName>
    </submittedName>
</protein>
<feature type="transmembrane region" description="Helical" evidence="1">
    <location>
        <begin position="12"/>
        <end position="30"/>
    </location>
</feature>
<sequence>MENFLIKVMRAAISFGMITFPVVGFIFGYYKIGGYGYGYGINNLDLLGLIIYTIGGAIGGFIAATIAFGPIAILLKIEQNTRPPAAAHDADLDFVPAGRTEPNFSIHPSEQGR</sequence>